<feature type="region of interest" description="Disordered" evidence="1">
    <location>
        <begin position="1"/>
        <end position="39"/>
    </location>
</feature>
<organism evidence="2 3">
    <name type="scientific">Mangrovibacterium diazotrophicum</name>
    <dbReference type="NCBI Taxonomy" id="1261403"/>
    <lineage>
        <taxon>Bacteria</taxon>
        <taxon>Pseudomonadati</taxon>
        <taxon>Bacteroidota</taxon>
        <taxon>Bacteroidia</taxon>
        <taxon>Marinilabiliales</taxon>
        <taxon>Prolixibacteraceae</taxon>
        <taxon>Mangrovibacterium</taxon>
    </lineage>
</organism>
<comment type="caution">
    <text evidence="2">The sequence shown here is derived from an EMBL/GenBank/DDBJ whole genome shotgun (WGS) entry which is preliminary data.</text>
</comment>
<evidence type="ECO:0000256" key="1">
    <source>
        <dbReference type="SAM" id="MobiDB-lite"/>
    </source>
</evidence>
<proteinExistence type="predicted"/>
<protein>
    <submittedName>
        <fullName evidence="2">Uncharacterized protein</fullName>
    </submittedName>
</protein>
<dbReference type="AlphaFoldDB" id="A0A419WBR4"/>
<accession>A0A419WBR4</accession>
<evidence type="ECO:0000313" key="3">
    <source>
        <dbReference type="Proteomes" id="UP000283387"/>
    </source>
</evidence>
<feature type="compositionally biased region" description="Basic and acidic residues" evidence="1">
    <location>
        <begin position="27"/>
        <end position="39"/>
    </location>
</feature>
<dbReference type="Proteomes" id="UP000283387">
    <property type="component" value="Unassembled WGS sequence"/>
</dbReference>
<gene>
    <name evidence="2" type="ORF">BC643_3287</name>
</gene>
<name>A0A419WBR4_9BACT</name>
<dbReference type="EMBL" id="RAPN01000001">
    <property type="protein sequence ID" value="RKD92910.1"/>
    <property type="molecule type" value="Genomic_DNA"/>
</dbReference>
<reference evidence="2 3" key="1">
    <citation type="submission" date="2018-09" db="EMBL/GenBank/DDBJ databases">
        <title>Genomic Encyclopedia of Archaeal and Bacterial Type Strains, Phase II (KMG-II): from individual species to whole genera.</title>
        <authorList>
            <person name="Goeker M."/>
        </authorList>
    </citation>
    <scope>NUCLEOTIDE SEQUENCE [LARGE SCALE GENOMIC DNA]</scope>
    <source>
        <strain evidence="2 3">DSM 27148</strain>
    </source>
</reference>
<evidence type="ECO:0000313" key="2">
    <source>
        <dbReference type="EMBL" id="RKD92910.1"/>
    </source>
</evidence>
<keyword evidence="3" id="KW-1185">Reference proteome</keyword>
<sequence>MMETIETLQKRKHVREKASQKSGVKRLTFEDSKEYKRVH</sequence>